<dbReference type="GO" id="GO:0016831">
    <property type="term" value="F:carboxy-lyase activity"/>
    <property type="evidence" value="ECO:0007669"/>
    <property type="project" value="UniProtKB-KW"/>
</dbReference>
<gene>
    <name evidence="8" type="ORF">ERX27_09370</name>
</gene>
<dbReference type="InterPro" id="IPR052357">
    <property type="entry name" value="Orn_Lys_Arg_decarboxylase-I"/>
</dbReference>
<evidence type="ECO:0000256" key="5">
    <source>
        <dbReference type="ARBA" id="ARBA00023239"/>
    </source>
</evidence>
<dbReference type="Gene3D" id="3.40.640.10">
    <property type="entry name" value="Type I PLP-dependent aspartate aminotransferase-like (Major domain)"/>
    <property type="match status" value="1"/>
</dbReference>
<dbReference type="PANTHER" id="PTHR43277:SF3">
    <property type="entry name" value="DECARBOXYLASE, PUTATIVE-RELATED"/>
    <property type="match status" value="1"/>
</dbReference>
<dbReference type="InterPro" id="IPR008286">
    <property type="entry name" value="Prn/Lys/Arg_de-COase_C"/>
</dbReference>
<dbReference type="RefSeq" id="WP_133432576.1">
    <property type="nucleotide sequence ID" value="NZ_SCWA01000019.1"/>
</dbReference>
<evidence type="ECO:0000256" key="4">
    <source>
        <dbReference type="ARBA" id="ARBA00022898"/>
    </source>
</evidence>
<comment type="caution">
    <text evidence="8">The sequence shown here is derived from an EMBL/GenBank/DDBJ whole genome shotgun (WGS) entry which is preliminary data.</text>
</comment>
<organism evidence="8 9">
    <name type="scientific">Macrococcus brunensis</name>
    <dbReference type="NCBI Taxonomy" id="198483"/>
    <lineage>
        <taxon>Bacteria</taxon>
        <taxon>Bacillati</taxon>
        <taxon>Bacillota</taxon>
        <taxon>Bacilli</taxon>
        <taxon>Bacillales</taxon>
        <taxon>Staphylococcaceae</taxon>
        <taxon>Macrococcus</taxon>
    </lineage>
</organism>
<evidence type="ECO:0000313" key="8">
    <source>
        <dbReference type="EMBL" id="TDL94220.1"/>
    </source>
</evidence>
<dbReference type="SUPFAM" id="SSF53383">
    <property type="entry name" value="PLP-dependent transferases"/>
    <property type="match status" value="1"/>
</dbReference>
<dbReference type="OrthoDB" id="9815233at2"/>
<dbReference type="InterPro" id="IPR015424">
    <property type="entry name" value="PyrdxlP-dep_Trfase"/>
</dbReference>
<reference evidence="8 9" key="1">
    <citation type="submission" date="2019-01" db="EMBL/GenBank/DDBJ databases">
        <title>Draft genome sequences of the type strains of six Macrococcus species.</title>
        <authorList>
            <person name="Mazhar S."/>
            <person name="Altermann E."/>
            <person name="Hill C."/>
            <person name="Mcauliffe O."/>
        </authorList>
    </citation>
    <scope>NUCLEOTIDE SEQUENCE [LARGE SCALE GENOMIC DNA]</scope>
    <source>
        <strain evidence="8 9">CCM4811</strain>
    </source>
</reference>
<evidence type="ECO:0000259" key="6">
    <source>
        <dbReference type="Pfam" id="PF01276"/>
    </source>
</evidence>
<proteinExistence type="inferred from homology"/>
<evidence type="ECO:0000256" key="1">
    <source>
        <dbReference type="ARBA" id="ARBA00001933"/>
    </source>
</evidence>
<evidence type="ECO:0000313" key="9">
    <source>
        <dbReference type="Proteomes" id="UP000295310"/>
    </source>
</evidence>
<evidence type="ECO:0000259" key="7">
    <source>
        <dbReference type="Pfam" id="PF03711"/>
    </source>
</evidence>
<comment type="cofactor">
    <cofactor evidence="1">
        <name>pyridoxal 5'-phosphate</name>
        <dbReference type="ChEBI" id="CHEBI:597326"/>
    </cofactor>
</comment>
<evidence type="ECO:0000256" key="2">
    <source>
        <dbReference type="ARBA" id="ARBA00010671"/>
    </source>
</evidence>
<keyword evidence="4" id="KW-0663">Pyridoxal phosphate</keyword>
<dbReference type="InterPro" id="IPR036633">
    <property type="entry name" value="Prn/Lys/Arg_de-COase_C_sf"/>
</dbReference>
<dbReference type="Pfam" id="PF01276">
    <property type="entry name" value="OKR_DC_1"/>
    <property type="match status" value="1"/>
</dbReference>
<dbReference type="PANTHER" id="PTHR43277">
    <property type="entry name" value="ARGININE DECARBOXYLASE"/>
    <property type="match status" value="1"/>
</dbReference>
<keyword evidence="9" id="KW-1185">Reference proteome</keyword>
<dbReference type="Gene3D" id="3.90.100.10">
    <property type="entry name" value="Orn/Lys/Arg decarboxylase, C-terminal domain"/>
    <property type="match status" value="1"/>
</dbReference>
<protein>
    <recommendedName>
        <fullName evidence="10">Aminotransferase class V-fold PLP-dependent enzyme</fullName>
    </recommendedName>
</protein>
<accession>A0A4R6BB75</accession>
<dbReference type="Proteomes" id="UP000295310">
    <property type="component" value="Unassembled WGS sequence"/>
</dbReference>
<evidence type="ECO:0008006" key="10">
    <source>
        <dbReference type="Google" id="ProtNLM"/>
    </source>
</evidence>
<feature type="domain" description="Orn/Lys/Arg decarboxylase C-terminal" evidence="7">
    <location>
        <begin position="370"/>
        <end position="421"/>
    </location>
</feature>
<dbReference type="InterPro" id="IPR000310">
    <property type="entry name" value="Orn/Lys/Arg_deCO2ase_major_dom"/>
</dbReference>
<feature type="domain" description="Orn/Lys/Arg decarboxylases family 1 pyridoxal-P attachment site" evidence="6">
    <location>
        <begin position="33"/>
        <end position="266"/>
    </location>
</feature>
<dbReference type="AlphaFoldDB" id="A0A4R6BB75"/>
<name>A0A4R6BB75_9STAP</name>
<dbReference type="SUPFAM" id="SSF55904">
    <property type="entry name" value="Ornithine decarboxylase C-terminal domain"/>
    <property type="match status" value="1"/>
</dbReference>
<keyword evidence="5" id="KW-0456">Lyase</keyword>
<sequence>MEITRRLFSYSNAISLHVPGHHGYSIGSLQLPIHHDMTEITGLDDYHHAEEVIADSQRNLSRSEQYEARYLVNGTTVGILSVIYAHKKKSHKKVAIMRNAHKSVFNALDLTGTEAIILPMTVSDKINQYVGIDELNIKAKPELDDVDIAVLTYPNYYGETFDIKGAIDFFHGQGIEVLVDEAHGAHFDISPQFPTSSLNDGADYIVQSYHKTLPALTMGSVIHMNKNSLLLKEVYDYLAILQTSSPSYLILSSLEQAHEFYSHYNDEVFHEKRQALLHALRHFEVIEVQDPLKVVLKKSGYSGEELKTLLEEQEIYIELSNYDSILLVLPLWHEGDTYPFNELLRRLKRIGLEDREPLELPHPLNVNEGVYSPVKGGYQEVLLEEGVGQRVYHALIPYPPGIPYVLPGERLSEAHVKVLSAYQNVHGIIDGKITIIDER</sequence>
<comment type="similarity">
    <text evidence="2">Belongs to the Orn/Lys/Arg decarboxylase class-I family.</text>
</comment>
<dbReference type="Pfam" id="PF03711">
    <property type="entry name" value="OKR_DC_1_C"/>
    <property type="match status" value="1"/>
</dbReference>
<dbReference type="EMBL" id="SCWA01000019">
    <property type="protein sequence ID" value="TDL94220.1"/>
    <property type="molecule type" value="Genomic_DNA"/>
</dbReference>
<keyword evidence="3" id="KW-0210">Decarboxylase</keyword>
<dbReference type="InterPro" id="IPR015421">
    <property type="entry name" value="PyrdxlP-dep_Trfase_major"/>
</dbReference>
<evidence type="ECO:0000256" key="3">
    <source>
        <dbReference type="ARBA" id="ARBA00022793"/>
    </source>
</evidence>